<keyword evidence="4 8" id="KW-1133">Transmembrane helix</keyword>
<feature type="transmembrane region" description="Helical" evidence="8">
    <location>
        <begin position="308"/>
        <end position="332"/>
    </location>
</feature>
<feature type="transmembrane region" description="Helical" evidence="8">
    <location>
        <begin position="352"/>
        <end position="385"/>
    </location>
</feature>
<dbReference type="RefSeq" id="WP_185007921.1">
    <property type="nucleotide sequence ID" value="NZ_BAAAUI010000008.1"/>
</dbReference>
<keyword evidence="3 8" id="KW-0812">Transmembrane</keyword>
<comment type="similarity">
    <text evidence="6">Belongs to the ABC-4 integral membrane protein family.</text>
</comment>
<feature type="transmembrane region" description="Helical" evidence="8">
    <location>
        <begin position="829"/>
        <end position="859"/>
    </location>
</feature>
<feature type="region of interest" description="Disordered" evidence="7">
    <location>
        <begin position="86"/>
        <end position="110"/>
    </location>
</feature>
<proteinExistence type="inferred from homology"/>
<evidence type="ECO:0000256" key="4">
    <source>
        <dbReference type="ARBA" id="ARBA00022989"/>
    </source>
</evidence>
<gene>
    <name evidence="10" type="ORF">HNR67_007506</name>
</gene>
<evidence type="ECO:0000256" key="1">
    <source>
        <dbReference type="ARBA" id="ARBA00004651"/>
    </source>
</evidence>
<protein>
    <submittedName>
        <fullName evidence="10">Putative ABC transport system permease protein</fullName>
    </submittedName>
</protein>
<dbReference type="GO" id="GO:0022857">
    <property type="term" value="F:transmembrane transporter activity"/>
    <property type="evidence" value="ECO:0007669"/>
    <property type="project" value="TreeGrafter"/>
</dbReference>
<reference evidence="10 11" key="1">
    <citation type="submission" date="2020-08" db="EMBL/GenBank/DDBJ databases">
        <title>Sequencing the genomes of 1000 actinobacteria strains.</title>
        <authorList>
            <person name="Klenk H.-P."/>
        </authorList>
    </citation>
    <scope>NUCLEOTIDE SEQUENCE [LARGE SCALE GENOMIC DNA]</scope>
    <source>
        <strain evidence="10 11">DSM 44230</strain>
    </source>
</reference>
<dbReference type="PANTHER" id="PTHR30572:SF4">
    <property type="entry name" value="ABC TRANSPORTER PERMEASE YTRF"/>
    <property type="match status" value="1"/>
</dbReference>
<evidence type="ECO:0000313" key="11">
    <source>
        <dbReference type="Proteomes" id="UP000533598"/>
    </source>
</evidence>
<feature type="transmembrane region" description="Helical" evidence="8">
    <location>
        <begin position="782"/>
        <end position="808"/>
    </location>
</feature>
<comment type="subcellular location">
    <subcellularLocation>
        <location evidence="1">Cell membrane</location>
        <topology evidence="1">Multi-pass membrane protein</topology>
    </subcellularLocation>
</comment>
<dbReference type="GO" id="GO:0005886">
    <property type="term" value="C:plasma membrane"/>
    <property type="evidence" value="ECO:0007669"/>
    <property type="project" value="UniProtKB-SubCell"/>
</dbReference>
<feature type="transmembrane region" description="Helical" evidence="8">
    <location>
        <begin position="405"/>
        <end position="426"/>
    </location>
</feature>
<evidence type="ECO:0000256" key="5">
    <source>
        <dbReference type="ARBA" id="ARBA00023136"/>
    </source>
</evidence>
<evidence type="ECO:0000259" key="9">
    <source>
        <dbReference type="Pfam" id="PF02687"/>
    </source>
</evidence>
<evidence type="ECO:0000256" key="6">
    <source>
        <dbReference type="ARBA" id="ARBA00038076"/>
    </source>
</evidence>
<feature type="domain" description="ABC3 transporter permease C-terminal" evidence="9">
    <location>
        <begin position="311"/>
        <end position="428"/>
    </location>
</feature>
<evidence type="ECO:0000313" key="10">
    <source>
        <dbReference type="EMBL" id="MBB4681388.1"/>
    </source>
</evidence>
<dbReference type="InterPro" id="IPR050250">
    <property type="entry name" value="Macrolide_Exporter_MacB"/>
</dbReference>
<dbReference type="InterPro" id="IPR003838">
    <property type="entry name" value="ABC3_permease_C"/>
</dbReference>
<evidence type="ECO:0000256" key="3">
    <source>
        <dbReference type="ARBA" id="ARBA00022692"/>
    </source>
</evidence>
<comment type="caution">
    <text evidence="10">The sequence shown here is derived from an EMBL/GenBank/DDBJ whole genome shotgun (WGS) entry which is preliminary data.</text>
</comment>
<dbReference type="Pfam" id="PF02687">
    <property type="entry name" value="FtsX"/>
    <property type="match status" value="1"/>
</dbReference>
<feature type="transmembrane region" description="Helical" evidence="8">
    <location>
        <begin position="447"/>
        <end position="470"/>
    </location>
</feature>
<name>A0A7W7CHL2_9PSEU</name>
<keyword evidence="2" id="KW-1003">Cell membrane</keyword>
<dbReference type="Proteomes" id="UP000533598">
    <property type="component" value="Unassembled WGS sequence"/>
</dbReference>
<dbReference type="AlphaFoldDB" id="A0A7W7CHL2"/>
<keyword evidence="11" id="KW-1185">Reference proteome</keyword>
<evidence type="ECO:0000256" key="8">
    <source>
        <dbReference type="SAM" id="Phobius"/>
    </source>
</evidence>
<evidence type="ECO:0000256" key="7">
    <source>
        <dbReference type="SAM" id="MobiDB-lite"/>
    </source>
</evidence>
<feature type="transmembrane region" description="Helical" evidence="8">
    <location>
        <begin position="476"/>
        <end position="500"/>
    </location>
</feature>
<feature type="transmembrane region" description="Helical" evidence="8">
    <location>
        <begin position="879"/>
        <end position="903"/>
    </location>
</feature>
<sequence>MRGGVFSPPAVRAVCRLVLRWISATKGASLALAVMISVPVAATLLSDVLSDAQRGNPRRTIEQNIGQAAARVTDAGFGDVPILQNLDGTQVRPAPPAEGTPEHRHAARPELPPGALVLTMTRSLLTTQTGSTRLSTQFQELDYPHPLARGITEQLRGRAPKGPDEVAASPEFLRRAGIDLGATVAVPAAGRSFLIVGEAQPTRDHGELVLFAQPGALYEQLLRAAPADAPRLGGRMWLVDKDIDWAGVLAANEHGLAVYSRGAVLAPPPPEKIPLPGDPPGAYRSFHDLLIDDLTGGHDRSQSTGERLGMLLAGIAVVQVILLGGAMFAVGIRLGRRQLGALAANGASGGQLVLLLMVWGLLLGLGGAVLGCLAGTGAAAVLIEVFLRFDLPQIWRFQVGFDDLLMPVALGLFTGVAAAVVPAVRAGRTRAGQLLAERRSDRRPSRVTPVLGGALVLSGLMVAAAAAFFLDWRGLVPVATVLISVGLFCCFPALVGRIASLAPALPVSVRIALRELGRHRARSAPAIAAVMVVVIGTIALDTLDATRNAYTSGRYWPTLPDRHAAVLIADAATRPAGLDVLRDSLGEALPVRSFAEVTALPGAWDTCGAGGCPRTVEVAMAPSAGCGPDWTTREQWLPPGGPDCVHHRRLLGAVVVGDAELLRRVSGIDDPAAAAALARGEAVVLDSRYVQDGRTRFVVNTPQGSHELALPAMAVDSEVGSALVVLPPRTAERLGVPVSLRALDIELDRRLSGFEQDRVGEMVSAAGLSGYVERGDTREAALFALLLLACTALLSTTAAVTATVLSLIDTQRHSVMLATVGATVRTRRALAVAQSLIISGLGSVLGVLVGILPAAMISAQGARRMWREGPVALPYELVLPWPVIGFVLVVVPAIAALVALACVRGRVRIARRHT</sequence>
<dbReference type="PANTHER" id="PTHR30572">
    <property type="entry name" value="MEMBRANE COMPONENT OF TRANSPORTER-RELATED"/>
    <property type="match status" value="1"/>
</dbReference>
<evidence type="ECO:0000256" key="2">
    <source>
        <dbReference type="ARBA" id="ARBA00022475"/>
    </source>
</evidence>
<accession>A0A7W7CHL2</accession>
<keyword evidence="5 8" id="KW-0472">Membrane</keyword>
<dbReference type="EMBL" id="JACHMH010000001">
    <property type="protein sequence ID" value="MBB4681388.1"/>
    <property type="molecule type" value="Genomic_DNA"/>
</dbReference>
<feature type="transmembrane region" description="Helical" evidence="8">
    <location>
        <begin position="521"/>
        <end position="540"/>
    </location>
</feature>
<organism evidence="10 11">
    <name type="scientific">Crossiella cryophila</name>
    <dbReference type="NCBI Taxonomy" id="43355"/>
    <lineage>
        <taxon>Bacteria</taxon>
        <taxon>Bacillati</taxon>
        <taxon>Actinomycetota</taxon>
        <taxon>Actinomycetes</taxon>
        <taxon>Pseudonocardiales</taxon>
        <taxon>Pseudonocardiaceae</taxon>
        <taxon>Crossiella</taxon>
    </lineage>
</organism>